<accession>A0A412PF06</accession>
<dbReference type="Proteomes" id="UP000284731">
    <property type="component" value="Unassembled WGS sequence"/>
</dbReference>
<dbReference type="HAMAP" id="MF_00294">
    <property type="entry name" value="Ribosomal_bL33"/>
    <property type="match status" value="1"/>
</dbReference>
<dbReference type="InterPro" id="IPR001705">
    <property type="entry name" value="Ribosomal_bL33"/>
</dbReference>
<evidence type="ECO:0000313" key="6">
    <source>
        <dbReference type="EMBL" id="RGT56203.1"/>
    </source>
</evidence>
<dbReference type="GO" id="GO:0005737">
    <property type="term" value="C:cytoplasm"/>
    <property type="evidence" value="ECO:0007669"/>
    <property type="project" value="UniProtKB-ARBA"/>
</dbReference>
<keyword evidence="3 5" id="KW-0687">Ribonucleoprotein</keyword>
<dbReference type="AlphaFoldDB" id="A0A412PF06"/>
<comment type="similarity">
    <text evidence="1 5">Belongs to the bacterial ribosomal protein bL33 family.</text>
</comment>
<evidence type="ECO:0000256" key="5">
    <source>
        <dbReference type="HAMAP-Rule" id="MF_00294"/>
    </source>
</evidence>
<dbReference type="GO" id="GO:0005840">
    <property type="term" value="C:ribosome"/>
    <property type="evidence" value="ECO:0007669"/>
    <property type="project" value="UniProtKB-KW"/>
</dbReference>
<dbReference type="Pfam" id="PF00471">
    <property type="entry name" value="Ribosomal_L33"/>
    <property type="match status" value="1"/>
</dbReference>
<evidence type="ECO:0000256" key="3">
    <source>
        <dbReference type="ARBA" id="ARBA00023274"/>
    </source>
</evidence>
<dbReference type="InterPro" id="IPR038584">
    <property type="entry name" value="Ribosomal_bL33_sf"/>
</dbReference>
<dbReference type="InterPro" id="IPR018264">
    <property type="entry name" value="Ribosomal_bL33_CS"/>
</dbReference>
<reference evidence="6 7" key="1">
    <citation type="submission" date="2018-08" db="EMBL/GenBank/DDBJ databases">
        <title>A genome reference for cultivated species of the human gut microbiota.</title>
        <authorList>
            <person name="Zou Y."/>
            <person name="Xue W."/>
            <person name="Luo G."/>
        </authorList>
    </citation>
    <scope>NUCLEOTIDE SEQUENCE [LARGE SCALE GENOMIC DNA]</scope>
    <source>
        <strain evidence="6 7">AF18-46</strain>
    </source>
</reference>
<evidence type="ECO:0000256" key="4">
    <source>
        <dbReference type="ARBA" id="ARBA00035176"/>
    </source>
</evidence>
<dbReference type="Gene3D" id="2.20.28.120">
    <property type="entry name" value="Ribosomal protein L33"/>
    <property type="match status" value="1"/>
</dbReference>
<dbReference type="NCBIfam" id="TIGR01023">
    <property type="entry name" value="rpmG_bact"/>
    <property type="match status" value="1"/>
</dbReference>
<proteinExistence type="inferred from homology"/>
<evidence type="ECO:0000256" key="2">
    <source>
        <dbReference type="ARBA" id="ARBA00022980"/>
    </source>
</evidence>
<protein>
    <recommendedName>
        <fullName evidence="4 5">Large ribosomal subunit protein bL33</fullName>
    </recommendedName>
</protein>
<dbReference type="NCBIfam" id="NF001764">
    <property type="entry name" value="PRK00504.1"/>
    <property type="match status" value="1"/>
</dbReference>
<dbReference type="PANTHER" id="PTHR43168:SF2">
    <property type="entry name" value="LARGE RIBOSOMAL SUBUNIT PROTEIN BL33C"/>
    <property type="match status" value="1"/>
</dbReference>
<dbReference type="PROSITE" id="PS00582">
    <property type="entry name" value="RIBOSOMAL_L33"/>
    <property type="match status" value="1"/>
</dbReference>
<dbReference type="NCBIfam" id="NF001860">
    <property type="entry name" value="PRK00595.1"/>
    <property type="match status" value="1"/>
</dbReference>
<dbReference type="RefSeq" id="WP_006525470.1">
    <property type="nucleotide sequence ID" value="NZ_AP028934.1"/>
</dbReference>
<dbReference type="GO" id="GO:0006412">
    <property type="term" value="P:translation"/>
    <property type="evidence" value="ECO:0007669"/>
    <property type="project" value="UniProtKB-UniRule"/>
</dbReference>
<evidence type="ECO:0000256" key="1">
    <source>
        <dbReference type="ARBA" id="ARBA00007596"/>
    </source>
</evidence>
<dbReference type="GO" id="GO:0003735">
    <property type="term" value="F:structural constituent of ribosome"/>
    <property type="evidence" value="ECO:0007669"/>
    <property type="project" value="InterPro"/>
</dbReference>
<dbReference type="PANTHER" id="PTHR43168">
    <property type="entry name" value="50S RIBOSOMAL PROTEIN L33, CHLOROPLASTIC"/>
    <property type="match status" value="1"/>
</dbReference>
<keyword evidence="2 5" id="KW-0689">Ribosomal protein</keyword>
<organism evidence="6 7">
    <name type="scientific">Solobacterium moorei</name>
    <dbReference type="NCBI Taxonomy" id="102148"/>
    <lineage>
        <taxon>Bacteria</taxon>
        <taxon>Bacillati</taxon>
        <taxon>Bacillota</taxon>
        <taxon>Erysipelotrichia</taxon>
        <taxon>Erysipelotrichales</taxon>
        <taxon>Erysipelotrichaceae</taxon>
        <taxon>Solobacterium</taxon>
    </lineage>
</organism>
<dbReference type="InterPro" id="IPR011332">
    <property type="entry name" value="Ribosomal_zn-bd"/>
</dbReference>
<dbReference type="EMBL" id="QRWX01000002">
    <property type="protein sequence ID" value="RGT56203.1"/>
    <property type="molecule type" value="Genomic_DNA"/>
</dbReference>
<name>A0A412PF06_9FIRM</name>
<evidence type="ECO:0000313" key="7">
    <source>
        <dbReference type="Proteomes" id="UP000284731"/>
    </source>
</evidence>
<comment type="caution">
    <text evidence="6">The sequence shown here is derived from an EMBL/GenBank/DDBJ whole genome shotgun (WGS) entry which is preliminary data.</text>
</comment>
<dbReference type="SUPFAM" id="SSF57829">
    <property type="entry name" value="Zn-binding ribosomal proteins"/>
    <property type="match status" value="1"/>
</dbReference>
<gene>
    <name evidence="5 6" type="primary">rpmG</name>
    <name evidence="6" type="ORF">DWX20_05185</name>
</gene>
<dbReference type="GO" id="GO:1990904">
    <property type="term" value="C:ribonucleoprotein complex"/>
    <property type="evidence" value="ECO:0007669"/>
    <property type="project" value="UniProtKB-KW"/>
</dbReference>
<sequence>MARENVILVCTECGEENYITTRNKRKHPEKLEVKKYCPRLRKMTLHKEKK</sequence>
<dbReference type="GeneID" id="89619924"/>